<keyword evidence="1" id="KW-0472">Membrane</keyword>
<keyword evidence="1" id="KW-1133">Transmembrane helix</keyword>
<keyword evidence="3" id="KW-1185">Reference proteome</keyword>
<evidence type="ECO:0000313" key="2">
    <source>
        <dbReference type="EMBL" id="RZB82472.1"/>
    </source>
</evidence>
<protein>
    <submittedName>
        <fullName evidence="2">Uncharacterized protein</fullName>
    </submittedName>
</protein>
<comment type="caution">
    <text evidence="2">The sequence shown here is derived from an EMBL/GenBank/DDBJ whole genome shotgun (WGS) entry which is preliminary data.</text>
</comment>
<organism evidence="2 3">
    <name type="scientific">Glycine soja</name>
    <name type="common">Wild soybean</name>
    <dbReference type="NCBI Taxonomy" id="3848"/>
    <lineage>
        <taxon>Eukaryota</taxon>
        <taxon>Viridiplantae</taxon>
        <taxon>Streptophyta</taxon>
        <taxon>Embryophyta</taxon>
        <taxon>Tracheophyta</taxon>
        <taxon>Spermatophyta</taxon>
        <taxon>Magnoliopsida</taxon>
        <taxon>eudicotyledons</taxon>
        <taxon>Gunneridae</taxon>
        <taxon>Pentapetalae</taxon>
        <taxon>rosids</taxon>
        <taxon>fabids</taxon>
        <taxon>Fabales</taxon>
        <taxon>Fabaceae</taxon>
        <taxon>Papilionoideae</taxon>
        <taxon>50 kb inversion clade</taxon>
        <taxon>NPAAA clade</taxon>
        <taxon>indigoferoid/millettioid clade</taxon>
        <taxon>Phaseoleae</taxon>
        <taxon>Glycine</taxon>
        <taxon>Glycine subgen. Soja</taxon>
    </lineage>
</organism>
<reference evidence="2 3" key="1">
    <citation type="submission" date="2018-09" db="EMBL/GenBank/DDBJ databases">
        <title>A high-quality reference genome of wild soybean provides a powerful tool to mine soybean genomes.</title>
        <authorList>
            <person name="Xie M."/>
            <person name="Chung C.Y.L."/>
            <person name="Li M.-W."/>
            <person name="Wong F.-L."/>
            <person name="Chan T.-F."/>
            <person name="Lam H.-M."/>
        </authorList>
    </citation>
    <scope>NUCLEOTIDE SEQUENCE [LARGE SCALE GENOMIC DNA]</scope>
    <source>
        <strain evidence="3">cv. W05</strain>
        <tissue evidence="2">Hypocotyl of etiolated seedlings</tissue>
    </source>
</reference>
<keyword evidence="1" id="KW-0812">Transmembrane</keyword>
<dbReference type="AlphaFoldDB" id="A0A445I915"/>
<feature type="transmembrane region" description="Helical" evidence="1">
    <location>
        <begin position="20"/>
        <end position="37"/>
    </location>
</feature>
<gene>
    <name evidence="2" type="ORF">D0Y65_031564</name>
</gene>
<dbReference type="EMBL" id="QZWG01000011">
    <property type="protein sequence ID" value="RZB82472.1"/>
    <property type="molecule type" value="Genomic_DNA"/>
</dbReference>
<dbReference type="Proteomes" id="UP000289340">
    <property type="component" value="Chromosome 11"/>
</dbReference>
<sequence>MLAGSHRGFDASVARWVSRFLYLSLAGCGFVWLRWWICDLKVIRACSNWNSVVQRIVLSTVV</sequence>
<evidence type="ECO:0000256" key="1">
    <source>
        <dbReference type="SAM" id="Phobius"/>
    </source>
</evidence>
<proteinExistence type="predicted"/>
<accession>A0A445I915</accession>
<evidence type="ECO:0000313" key="3">
    <source>
        <dbReference type="Proteomes" id="UP000289340"/>
    </source>
</evidence>
<name>A0A445I915_GLYSO</name>